<gene>
    <name evidence="4" type="ORF">GCM10023208_34620</name>
</gene>
<dbReference type="Gene3D" id="3.40.50.2300">
    <property type="match status" value="1"/>
</dbReference>
<dbReference type="PANTHER" id="PTHR44591">
    <property type="entry name" value="STRESS RESPONSE REGULATOR PROTEIN 1"/>
    <property type="match status" value="1"/>
</dbReference>
<dbReference type="SMART" id="SM00448">
    <property type="entry name" value="REC"/>
    <property type="match status" value="1"/>
</dbReference>
<name>A0ABP9KQT9_9SPHN</name>
<accession>A0ABP9KQT9</accession>
<dbReference type="SUPFAM" id="SSF52172">
    <property type="entry name" value="CheY-like"/>
    <property type="match status" value="1"/>
</dbReference>
<feature type="domain" description="Response regulatory" evidence="3">
    <location>
        <begin position="1"/>
        <end position="105"/>
    </location>
</feature>
<dbReference type="InterPro" id="IPR001789">
    <property type="entry name" value="Sig_transdc_resp-reg_receiver"/>
</dbReference>
<comment type="caution">
    <text evidence="4">The sequence shown here is derived from an EMBL/GenBank/DDBJ whole genome shotgun (WGS) entry which is preliminary data.</text>
</comment>
<keyword evidence="1 2" id="KW-0597">Phosphoprotein</keyword>
<dbReference type="EMBL" id="BAABHV010000036">
    <property type="protein sequence ID" value="GAA5063541.1"/>
    <property type="molecule type" value="Genomic_DNA"/>
</dbReference>
<dbReference type="PANTHER" id="PTHR44591:SF3">
    <property type="entry name" value="RESPONSE REGULATORY DOMAIN-CONTAINING PROTEIN"/>
    <property type="match status" value="1"/>
</dbReference>
<organism evidence="4 5">
    <name type="scientific">Erythrobacter westpacificensis</name>
    <dbReference type="NCBI Taxonomy" id="1055231"/>
    <lineage>
        <taxon>Bacteria</taxon>
        <taxon>Pseudomonadati</taxon>
        <taxon>Pseudomonadota</taxon>
        <taxon>Alphaproteobacteria</taxon>
        <taxon>Sphingomonadales</taxon>
        <taxon>Erythrobacteraceae</taxon>
        <taxon>Erythrobacter/Porphyrobacter group</taxon>
        <taxon>Erythrobacter</taxon>
    </lineage>
</organism>
<dbReference type="Proteomes" id="UP001500518">
    <property type="component" value="Unassembled WGS sequence"/>
</dbReference>
<dbReference type="InterPro" id="IPR011006">
    <property type="entry name" value="CheY-like_superfamily"/>
</dbReference>
<evidence type="ECO:0000256" key="2">
    <source>
        <dbReference type="PROSITE-ProRule" id="PRU00169"/>
    </source>
</evidence>
<dbReference type="Pfam" id="PF00072">
    <property type="entry name" value="Response_reg"/>
    <property type="match status" value="1"/>
</dbReference>
<protein>
    <recommendedName>
        <fullName evidence="3">Response regulatory domain-containing protein</fullName>
    </recommendedName>
</protein>
<sequence>MLRICMAEALQNAGLTVFEAVNATDALKVLDARNDIRVVLTDIEMPGGIDGLALSATIHERWPEIGVVIASGRIRPDAAELPANGEFIAKPYDLDEMAVRVVQMLGGT</sequence>
<evidence type="ECO:0000256" key="1">
    <source>
        <dbReference type="ARBA" id="ARBA00022553"/>
    </source>
</evidence>
<proteinExistence type="predicted"/>
<feature type="modified residue" description="4-aspartylphosphate" evidence="2">
    <location>
        <position position="42"/>
    </location>
</feature>
<evidence type="ECO:0000259" key="3">
    <source>
        <dbReference type="PROSITE" id="PS50110"/>
    </source>
</evidence>
<reference evidence="5" key="1">
    <citation type="journal article" date="2019" name="Int. J. Syst. Evol. Microbiol.">
        <title>The Global Catalogue of Microorganisms (GCM) 10K type strain sequencing project: providing services to taxonomists for standard genome sequencing and annotation.</title>
        <authorList>
            <consortium name="The Broad Institute Genomics Platform"/>
            <consortium name="The Broad Institute Genome Sequencing Center for Infectious Disease"/>
            <person name="Wu L."/>
            <person name="Ma J."/>
        </authorList>
    </citation>
    <scope>NUCLEOTIDE SEQUENCE [LARGE SCALE GENOMIC DNA]</scope>
    <source>
        <strain evidence="5">JCM 18014</strain>
    </source>
</reference>
<keyword evidence="5" id="KW-1185">Reference proteome</keyword>
<dbReference type="PROSITE" id="PS50110">
    <property type="entry name" value="RESPONSE_REGULATORY"/>
    <property type="match status" value="1"/>
</dbReference>
<evidence type="ECO:0000313" key="5">
    <source>
        <dbReference type="Proteomes" id="UP001500518"/>
    </source>
</evidence>
<dbReference type="InterPro" id="IPR050595">
    <property type="entry name" value="Bact_response_regulator"/>
</dbReference>
<evidence type="ECO:0000313" key="4">
    <source>
        <dbReference type="EMBL" id="GAA5063541.1"/>
    </source>
</evidence>